<keyword evidence="2" id="KW-0547">Nucleotide-binding</keyword>
<dbReference type="SMART" id="SM00382">
    <property type="entry name" value="AAA"/>
    <property type="match status" value="1"/>
</dbReference>
<dbReference type="InterPro" id="IPR001482">
    <property type="entry name" value="T2SS/T4SS_dom"/>
</dbReference>
<evidence type="ECO:0000256" key="3">
    <source>
        <dbReference type="ARBA" id="ARBA00022840"/>
    </source>
</evidence>
<dbReference type="RefSeq" id="WP_252442426.1">
    <property type="nucleotide sequence ID" value="NZ_JAMWYK010000001.1"/>
</dbReference>
<dbReference type="InterPro" id="IPR003593">
    <property type="entry name" value="AAA+_ATPase"/>
</dbReference>
<dbReference type="InterPro" id="IPR027417">
    <property type="entry name" value="P-loop_NTPase"/>
</dbReference>
<proteinExistence type="inferred from homology"/>
<dbReference type="Proteomes" id="UP001523234">
    <property type="component" value="Unassembled WGS sequence"/>
</dbReference>
<name>A0ABT0ZP95_9LACO</name>
<keyword evidence="6" id="KW-1185">Reference proteome</keyword>
<dbReference type="PROSITE" id="PS00662">
    <property type="entry name" value="T2SP_E"/>
    <property type="match status" value="1"/>
</dbReference>
<evidence type="ECO:0000256" key="1">
    <source>
        <dbReference type="ARBA" id="ARBA00006611"/>
    </source>
</evidence>
<dbReference type="CDD" id="cd01129">
    <property type="entry name" value="PulE-GspE-like"/>
    <property type="match status" value="1"/>
</dbReference>
<comment type="caution">
    <text evidence="5">The sequence shown here is derived from an EMBL/GenBank/DDBJ whole genome shotgun (WGS) entry which is preliminary data.</text>
</comment>
<dbReference type="SUPFAM" id="SSF52540">
    <property type="entry name" value="P-loop containing nucleoside triphosphate hydrolases"/>
    <property type="match status" value="1"/>
</dbReference>
<dbReference type="PANTHER" id="PTHR30258">
    <property type="entry name" value="TYPE II SECRETION SYSTEM PROTEIN GSPE-RELATED"/>
    <property type="match status" value="1"/>
</dbReference>
<dbReference type="EMBL" id="JAMWYK010000001">
    <property type="protein sequence ID" value="MCO0831816.1"/>
    <property type="molecule type" value="Genomic_DNA"/>
</dbReference>
<evidence type="ECO:0000256" key="2">
    <source>
        <dbReference type="ARBA" id="ARBA00022741"/>
    </source>
</evidence>
<keyword evidence="3" id="KW-0067">ATP-binding</keyword>
<comment type="similarity">
    <text evidence="1">Belongs to the GSP E family.</text>
</comment>
<accession>A0ABT0ZP95</accession>
<dbReference type="Gene3D" id="3.40.50.300">
    <property type="entry name" value="P-loop containing nucleotide triphosphate hydrolases"/>
    <property type="match status" value="1"/>
</dbReference>
<reference evidence="5 6" key="1">
    <citation type="submission" date="2022-06" db="EMBL/GenBank/DDBJ databases">
        <title>Fructobacillus taiwanensis sp. nov., isolated from the honeybee.</title>
        <authorList>
            <person name="Chen Y.-S."/>
            <person name="Wang L.-T."/>
            <person name="Lee Y.-S."/>
            <person name="Chang Y.-C."/>
            <person name="Wu H.-C."/>
            <person name="Liao C.-Y."/>
            <person name="Chen W.-H."/>
            <person name="Deng J.-N."/>
            <person name="Wang Y.-H."/>
        </authorList>
    </citation>
    <scope>NUCLEOTIDE SEQUENCE [LARGE SCALE GENOMIC DNA]</scope>
    <source>
        <strain evidence="5 6">W13</strain>
    </source>
</reference>
<dbReference type="Pfam" id="PF00437">
    <property type="entry name" value="T2SSE"/>
    <property type="match status" value="1"/>
</dbReference>
<protein>
    <submittedName>
        <fullName evidence="5">Flp pilus assembly complex ATPase component TadA</fullName>
    </submittedName>
</protein>
<feature type="domain" description="Bacterial type II secretion system protein E" evidence="4">
    <location>
        <begin position="207"/>
        <end position="221"/>
    </location>
</feature>
<dbReference type="Gene3D" id="3.30.450.90">
    <property type="match status" value="1"/>
</dbReference>
<evidence type="ECO:0000313" key="6">
    <source>
        <dbReference type="Proteomes" id="UP001523234"/>
    </source>
</evidence>
<evidence type="ECO:0000313" key="5">
    <source>
        <dbReference type="EMBL" id="MCO0831816.1"/>
    </source>
</evidence>
<gene>
    <name evidence="5" type="primary">tadA</name>
    <name evidence="5" type="ORF">NFX39_01740</name>
</gene>
<sequence length="311" mass="35017">MAKHCAPWPAENGWTPKAWIERILVLAIEQHYADLYFKSVGNSYRLSGQVDGTLRTLQQLTPRFAEHVLSVIKYWALLNLAEKRRPQLGRFTFEEHFIRVSVVGDFLGKESLVIRLLQPSLGVQHFTDNGHFDELLNTQPSSGLYLIAGPTGAGKTSTLYRLLRKWSKNRAVLTVEDPVEYVEPEYLQLQVNETANIFYEDLIKVALRQRPDILVIGEIRDKKTAHAALQAALSGHLVLATIHANSAILVVDRLLDLGLDATLVSAALVKSVYQRLVKTKTDTLAAKLSWVDWKEGEAIRIVDDERGTRDV</sequence>
<organism evidence="5 6">
    <name type="scientific">Fructobacillus apis</name>
    <dbReference type="NCBI Taxonomy" id="2935017"/>
    <lineage>
        <taxon>Bacteria</taxon>
        <taxon>Bacillati</taxon>
        <taxon>Bacillota</taxon>
        <taxon>Bacilli</taxon>
        <taxon>Lactobacillales</taxon>
        <taxon>Lactobacillaceae</taxon>
        <taxon>Fructobacillus</taxon>
    </lineage>
</organism>
<dbReference type="PANTHER" id="PTHR30258:SF3">
    <property type="entry name" value="SLL1921 PROTEIN"/>
    <property type="match status" value="1"/>
</dbReference>
<evidence type="ECO:0000259" key="4">
    <source>
        <dbReference type="PROSITE" id="PS00662"/>
    </source>
</evidence>